<feature type="transmembrane region" description="Helical" evidence="1">
    <location>
        <begin position="207"/>
        <end position="227"/>
    </location>
</feature>
<evidence type="ECO:0000259" key="2">
    <source>
        <dbReference type="Pfam" id="PF20151"/>
    </source>
</evidence>
<dbReference type="InterPro" id="IPR045340">
    <property type="entry name" value="DUF6533"/>
</dbReference>
<keyword evidence="1" id="KW-0812">Transmembrane</keyword>
<keyword evidence="1" id="KW-1133">Transmembrane helix</keyword>
<evidence type="ECO:0000256" key="1">
    <source>
        <dbReference type="SAM" id="Phobius"/>
    </source>
</evidence>
<feature type="transmembrane region" description="Helical" evidence="1">
    <location>
        <begin position="117"/>
        <end position="143"/>
    </location>
</feature>
<keyword evidence="1" id="KW-0472">Membrane</keyword>
<dbReference type="Proteomes" id="UP000092154">
    <property type="component" value="Unassembled WGS sequence"/>
</dbReference>
<dbReference type="OrthoDB" id="2958007at2759"/>
<sequence>MTVTTPTEVALRLQTVEYIKMAGLAILVYDYCIKLEDEIHLTWGRKWGFVRILFVIARYMPFAYVSVDLIYSIGPKSPRQCLWIFQVSSGVNLIDALAAETLLLVRTYTLSGRSKTLLIAILLIALGCMAGYGVVTANALPLFSYRDPPLATLGCYQTHRIEIYAVNYVMLCFYETVILFLSILQFWRRRQGPGRSRFIIDLYWDGIIYMVCILAMSTANIIIIVAFSTEYTGSMRTLQAVLHSVLSSRLLFNLRTIVQHEREGTDTFPQMNIQFEQGSPQGSMTQPTSL</sequence>
<accession>A0A1B7N9W5</accession>
<feature type="transmembrane region" description="Helical" evidence="1">
    <location>
        <begin position="49"/>
        <end position="71"/>
    </location>
</feature>
<feature type="transmembrane region" description="Helical" evidence="1">
    <location>
        <begin position="83"/>
        <end position="105"/>
    </location>
</feature>
<protein>
    <recommendedName>
        <fullName evidence="2">DUF6533 domain-containing protein</fullName>
    </recommendedName>
</protein>
<keyword evidence="4" id="KW-1185">Reference proteome</keyword>
<proteinExistence type="predicted"/>
<organism evidence="3 4">
    <name type="scientific">Rhizopogon vinicolor AM-OR11-026</name>
    <dbReference type="NCBI Taxonomy" id="1314800"/>
    <lineage>
        <taxon>Eukaryota</taxon>
        <taxon>Fungi</taxon>
        <taxon>Dikarya</taxon>
        <taxon>Basidiomycota</taxon>
        <taxon>Agaricomycotina</taxon>
        <taxon>Agaricomycetes</taxon>
        <taxon>Agaricomycetidae</taxon>
        <taxon>Boletales</taxon>
        <taxon>Suillineae</taxon>
        <taxon>Rhizopogonaceae</taxon>
        <taxon>Rhizopogon</taxon>
    </lineage>
</organism>
<gene>
    <name evidence="3" type="ORF">K503DRAFT_767537</name>
</gene>
<feature type="transmembrane region" description="Helical" evidence="1">
    <location>
        <begin position="163"/>
        <end position="187"/>
    </location>
</feature>
<dbReference type="EMBL" id="KV448176">
    <property type="protein sequence ID" value="OAX41604.1"/>
    <property type="molecule type" value="Genomic_DNA"/>
</dbReference>
<dbReference type="Pfam" id="PF20151">
    <property type="entry name" value="DUF6533"/>
    <property type="match status" value="1"/>
</dbReference>
<dbReference type="AlphaFoldDB" id="A0A1B7N9W5"/>
<reference evidence="3 4" key="1">
    <citation type="submission" date="2016-06" db="EMBL/GenBank/DDBJ databases">
        <title>Comparative genomics of the ectomycorrhizal sister species Rhizopogon vinicolor and Rhizopogon vesiculosus (Basidiomycota: Boletales) reveals a divergence of the mating type B locus.</title>
        <authorList>
            <consortium name="DOE Joint Genome Institute"/>
            <person name="Mujic A.B."/>
            <person name="Kuo A."/>
            <person name="Tritt A."/>
            <person name="Lipzen A."/>
            <person name="Chen C."/>
            <person name="Johnson J."/>
            <person name="Sharma A."/>
            <person name="Barry K."/>
            <person name="Grigoriev I.V."/>
            <person name="Spatafora J.W."/>
        </authorList>
    </citation>
    <scope>NUCLEOTIDE SEQUENCE [LARGE SCALE GENOMIC DNA]</scope>
    <source>
        <strain evidence="3 4">AM-OR11-026</strain>
    </source>
</reference>
<evidence type="ECO:0000313" key="4">
    <source>
        <dbReference type="Proteomes" id="UP000092154"/>
    </source>
</evidence>
<dbReference type="STRING" id="1314800.A0A1B7N9W5"/>
<dbReference type="InParanoid" id="A0A1B7N9W5"/>
<name>A0A1B7N9W5_9AGAM</name>
<evidence type="ECO:0000313" key="3">
    <source>
        <dbReference type="EMBL" id="OAX41604.1"/>
    </source>
</evidence>
<feature type="domain" description="DUF6533" evidence="2">
    <location>
        <begin position="18"/>
        <end position="62"/>
    </location>
</feature>